<sequence length="201" mass="22998">MLLLLFEDYNIEIINDPTFEIGSADNLFNYDIIFDDDEAINYNSSNHGIKIFKEEQLYKSAVVCAVAGATTVHKNSAVIYNDNILVCCANKVFSISLPDLELNWITQVDQATCFGVFNVNDNLIIHGELEFSRLDEGGNILWQRGLRDVLIALDDSIGDSFKVHNNYIEIRDIDTRIHKIDFNGEFMYESSVRSSENRKKW</sequence>
<protein>
    <submittedName>
        <fullName evidence="1">Uncharacterized protein</fullName>
    </submittedName>
</protein>
<dbReference type="EMBL" id="PYFT01000001">
    <property type="protein sequence ID" value="PSR55554.1"/>
    <property type="molecule type" value="Genomic_DNA"/>
</dbReference>
<accession>A0A2T2YJ65</accession>
<dbReference type="OrthoDB" id="334526at2"/>
<evidence type="ECO:0000313" key="2">
    <source>
        <dbReference type="Proteomes" id="UP000240357"/>
    </source>
</evidence>
<proteinExistence type="predicted"/>
<organism evidence="1 2">
    <name type="scientific">Adhaeribacter arboris</name>
    <dbReference type="NCBI Taxonomy" id="2072846"/>
    <lineage>
        <taxon>Bacteria</taxon>
        <taxon>Pseudomonadati</taxon>
        <taxon>Bacteroidota</taxon>
        <taxon>Cytophagia</taxon>
        <taxon>Cytophagales</taxon>
        <taxon>Hymenobacteraceae</taxon>
        <taxon>Adhaeribacter</taxon>
    </lineage>
</organism>
<name>A0A2T2YJ65_9BACT</name>
<dbReference type="AlphaFoldDB" id="A0A2T2YJ65"/>
<evidence type="ECO:0000313" key="1">
    <source>
        <dbReference type="EMBL" id="PSR55554.1"/>
    </source>
</evidence>
<keyword evidence="2" id="KW-1185">Reference proteome</keyword>
<dbReference type="Proteomes" id="UP000240357">
    <property type="component" value="Unassembled WGS sequence"/>
</dbReference>
<comment type="caution">
    <text evidence="1">The sequence shown here is derived from an EMBL/GenBank/DDBJ whole genome shotgun (WGS) entry which is preliminary data.</text>
</comment>
<reference evidence="1 2" key="1">
    <citation type="submission" date="2018-03" db="EMBL/GenBank/DDBJ databases">
        <title>Adhaeribacter sp. HMF7605 Genome sequencing and assembly.</title>
        <authorList>
            <person name="Kang H."/>
            <person name="Kang J."/>
            <person name="Cha I."/>
            <person name="Kim H."/>
            <person name="Joh K."/>
        </authorList>
    </citation>
    <scope>NUCLEOTIDE SEQUENCE [LARGE SCALE GENOMIC DNA]</scope>
    <source>
        <strain evidence="1 2">HMF7605</strain>
    </source>
</reference>
<dbReference type="RefSeq" id="WP_106931734.1">
    <property type="nucleotide sequence ID" value="NZ_PYFT01000001.1"/>
</dbReference>
<gene>
    <name evidence="1" type="ORF">AHMF7605_19610</name>
</gene>